<comment type="caution">
    <text evidence="1">The sequence shown here is derived from an EMBL/GenBank/DDBJ whole genome shotgun (WGS) entry which is preliminary data.</text>
</comment>
<accession>A0A6L2N6L6</accession>
<sequence>MKPSDKRGFTHQLHRLHGTRQTLFIALGQHLKHLNTQARYVIDSFPSACATTGTSSGDSWCKAKPTAGSRLKRWLYRLRLGKRMPRSRTGRLAADRRTNSKRLHGPQQKFLILHFHRGVETVASFYYLHGYQQAIPFYSQQGVVIETSGRVVKFIKTATASCPMPATNQPQPVIEFHRDRARFQGAAYENRRRQLQQQTDELADKAVVDRDPGQLAEVLSNAWVNAAATRRKRHFHYFVEYLGPVPGGGLGAQTIEQDNNVSACATTALWMAFHKTAGLFQTPLPSPYHITANARNLFNQHGRNFPSAGLDQTQIGEAIQAVGLVAELRTYRQAGEWGLAPGSAEDQRMAAQLRGAQGFLYAYLRLGLPVLLFLLLDEDPQQGHLITVTGYRLSGATVPPSGELSLTADTMDRLYAHDDQMGPYARYSFTEDGRLLTPWSADADWATTARWRTYRRASLYSLFVPLTAGIRITYEQVHRQVSSFELLLADAVLADVDVVWDIYLSFGNAYKDELRRQRPVTGAPLQAILTAALPKYVWVARATLGQIAMLELIFDATDLHTGFYCLLVNVFTPLRASLTEALREPGFRRRLSRAPGFDARFLPLLLRDLEIGTSQRRARR</sequence>
<evidence type="ECO:0000313" key="1">
    <source>
        <dbReference type="EMBL" id="GEU80792.1"/>
    </source>
</evidence>
<protein>
    <submittedName>
        <fullName evidence="1">Uncharacterized protein</fullName>
    </submittedName>
</protein>
<proteinExistence type="predicted"/>
<dbReference type="EMBL" id="BKCJ010008146">
    <property type="protein sequence ID" value="GEU80792.1"/>
    <property type="molecule type" value="Genomic_DNA"/>
</dbReference>
<name>A0A6L2N6L6_TANCI</name>
<gene>
    <name evidence="1" type="ORF">Tci_052770</name>
</gene>
<dbReference type="AlphaFoldDB" id="A0A6L2N6L6"/>
<reference evidence="1" key="1">
    <citation type="journal article" date="2019" name="Sci. Rep.">
        <title>Draft genome of Tanacetum cinerariifolium, the natural source of mosquito coil.</title>
        <authorList>
            <person name="Yamashiro T."/>
            <person name="Shiraishi A."/>
            <person name="Satake H."/>
            <person name="Nakayama K."/>
        </authorList>
    </citation>
    <scope>NUCLEOTIDE SEQUENCE</scope>
</reference>
<organism evidence="1">
    <name type="scientific">Tanacetum cinerariifolium</name>
    <name type="common">Dalmatian daisy</name>
    <name type="synonym">Chrysanthemum cinerariifolium</name>
    <dbReference type="NCBI Taxonomy" id="118510"/>
    <lineage>
        <taxon>Eukaryota</taxon>
        <taxon>Viridiplantae</taxon>
        <taxon>Streptophyta</taxon>
        <taxon>Embryophyta</taxon>
        <taxon>Tracheophyta</taxon>
        <taxon>Spermatophyta</taxon>
        <taxon>Magnoliopsida</taxon>
        <taxon>eudicotyledons</taxon>
        <taxon>Gunneridae</taxon>
        <taxon>Pentapetalae</taxon>
        <taxon>asterids</taxon>
        <taxon>campanulids</taxon>
        <taxon>Asterales</taxon>
        <taxon>Asteraceae</taxon>
        <taxon>Asteroideae</taxon>
        <taxon>Anthemideae</taxon>
        <taxon>Anthemidinae</taxon>
        <taxon>Tanacetum</taxon>
    </lineage>
</organism>